<accession>A0A381PDX0</accession>
<name>A0A381PDX0_9ZZZZ</name>
<proteinExistence type="predicted"/>
<reference evidence="1" key="1">
    <citation type="submission" date="2018-05" db="EMBL/GenBank/DDBJ databases">
        <authorList>
            <person name="Lanie J.A."/>
            <person name="Ng W.-L."/>
            <person name="Kazmierczak K.M."/>
            <person name="Andrzejewski T.M."/>
            <person name="Davidsen T.M."/>
            <person name="Wayne K.J."/>
            <person name="Tettelin H."/>
            <person name="Glass J.I."/>
            <person name="Rusch D."/>
            <person name="Podicherti R."/>
            <person name="Tsui H.-C.T."/>
            <person name="Winkler M.E."/>
        </authorList>
    </citation>
    <scope>NUCLEOTIDE SEQUENCE</scope>
</reference>
<sequence length="156" mass="16487">VAVVTNLVLVLAGCFNYVPTDFTTVPVGEDVRLTVTRERVPDLSELTLQDEAVPVLEGTLERREDTSLIVRIPVGSRTDGFHSVALGQAIRVPPDAIISAELRVLDGFKTAGVLAGTVAGGVTLLLLGMEAINDQVPIPGEDPPDLQLKLISIPIG</sequence>
<organism evidence="1">
    <name type="scientific">marine metagenome</name>
    <dbReference type="NCBI Taxonomy" id="408172"/>
    <lineage>
        <taxon>unclassified sequences</taxon>
        <taxon>metagenomes</taxon>
        <taxon>ecological metagenomes</taxon>
    </lineage>
</organism>
<evidence type="ECO:0000313" key="1">
    <source>
        <dbReference type="EMBL" id="SUZ64427.1"/>
    </source>
</evidence>
<protein>
    <submittedName>
        <fullName evidence="1">Uncharacterized protein</fullName>
    </submittedName>
</protein>
<feature type="non-terminal residue" evidence="1">
    <location>
        <position position="1"/>
    </location>
</feature>
<dbReference type="AlphaFoldDB" id="A0A381PDX0"/>
<dbReference type="EMBL" id="UINC01000934">
    <property type="protein sequence ID" value="SUZ64427.1"/>
    <property type="molecule type" value="Genomic_DNA"/>
</dbReference>
<gene>
    <name evidence="1" type="ORF">METZ01_LOCUS17281</name>
</gene>